<dbReference type="PANTHER" id="PTHR30012">
    <property type="entry name" value="GENERAL SECRETION PATHWAY PROTEIN"/>
    <property type="match status" value="1"/>
</dbReference>
<dbReference type="FunFam" id="1.20.81.30:FF:000001">
    <property type="entry name" value="Type II secretion system protein F"/>
    <property type="match status" value="1"/>
</dbReference>
<dbReference type="InterPro" id="IPR042094">
    <property type="entry name" value="T2SS_GspF_sf"/>
</dbReference>
<dbReference type="EMBL" id="FRAI01000005">
    <property type="protein sequence ID" value="SHJ68509.1"/>
    <property type="molecule type" value="Genomic_DNA"/>
</dbReference>
<keyword evidence="4" id="KW-0997">Cell inner membrane</keyword>
<dbReference type="STRING" id="1120989.SAMN02745227_00446"/>
<keyword evidence="7 8" id="KW-0472">Membrane</keyword>
<dbReference type="RefSeq" id="WP_072905871.1">
    <property type="nucleotide sequence ID" value="NZ_FRAI01000005.1"/>
</dbReference>
<evidence type="ECO:0000256" key="5">
    <source>
        <dbReference type="ARBA" id="ARBA00022692"/>
    </source>
</evidence>
<dbReference type="PANTHER" id="PTHR30012:SF0">
    <property type="entry name" value="TYPE II SECRETION SYSTEM PROTEIN F-RELATED"/>
    <property type="match status" value="1"/>
</dbReference>
<dbReference type="GO" id="GO:0005886">
    <property type="term" value="C:plasma membrane"/>
    <property type="evidence" value="ECO:0007669"/>
    <property type="project" value="UniProtKB-SubCell"/>
</dbReference>
<keyword evidence="11" id="KW-1185">Reference proteome</keyword>
<evidence type="ECO:0000256" key="4">
    <source>
        <dbReference type="ARBA" id="ARBA00022519"/>
    </source>
</evidence>
<dbReference type="Gene3D" id="1.20.81.30">
    <property type="entry name" value="Type II secretion system (T2SS), domain F"/>
    <property type="match status" value="2"/>
</dbReference>
<keyword evidence="3" id="KW-1003">Cell membrane</keyword>
<dbReference type="Proteomes" id="UP000243547">
    <property type="component" value="Unassembled WGS sequence"/>
</dbReference>
<sequence length="400" mass="44934">MQFQYIAKNLAGETIKGQIEAEDQKRALHLLREQKLYVLNLKRARIQTGIKLFIKKVSVKDLSMFCSQLATMLKAGISITKSLNALGEQTENKVLKKTIKEIVKDLENGSTLKDSVEKHDDVFPQIFISLIEAGETGGVLDIVLERLALYFDGERELKENIKTAMTYPLFIGGFAIIVAIFMLTFMVPNFVSMFEEVGAMEHLPFITKLLIAVSDFLKQNLIILIIGIFVLITSLRFFFQKQNIRIWWDYKKTQLPIFGRLMKKVAVARFCRTMALMSASNVGIVNALQLVAKAVDNANFGEEILDVLVGLQEGGTLSSEFSTSKFLDNLTLQMLTVGEETGDLDQMLEKIGVYLEQDVKYSTKRMASLIEPILIIGVALLVAVILIGVMLPVFDILQFM</sequence>
<evidence type="ECO:0000259" key="9">
    <source>
        <dbReference type="Pfam" id="PF00482"/>
    </source>
</evidence>
<evidence type="ECO:0000256" key="3">
    <source>
        <dbReference type="ARBA" id="ARBA00022475"/>
    </source>
</evidence>
<keyword evidence="6 8" id="KW-1133">Transmembrane helix</keyword>
<evidence type="ECO:0000256" key="1">
    <source>
        <dbReference type="ARBA" id="ARBA00004429"/>
    </source>
</evidence>
<feature type="domain" description="Type II secretion system protein GspF" evidence="9">
    <location>
        <begin position="270"/>
        <end position="392"/>
    </location>
</feature>
<dbReference type="InterPro" id="IPR003004">
    <property type="entry name" value="GspF/PilC"/>
</dbReference>
<reference evidence="11" key="1">
    <citation type="submission" date="2016-11" db="EMBL/GenBank/DDBJ databases">
        <authorList>
            <person name="Varghese N."/>
            <person name="Submissions S."/>
        </authorList>
    </citation>
    <scope>NUCLEOTIDE SEQUENCE [LARGE SCALE GENOMIC DNA]</scope>
    <source>
        <strain evidence="11">DSM 14826</strain>
    </source>
</reference>
<feature type="transmembrane region" description="Helical" evidence="8">
    <location>
        <begin position="165"/>
        <end position="187"/>
    </location>
</feature>
<dbReference type="Pfam" id="PF00482">
    <property type="entry name" value="T2SSF"/>
    <property type="match status" value="2"/>
</dbReference>
<keyword evidence="5 8" id="KW-0812">Transmembrane</keyword>
<organism evidence="10 11">
    <name type="scientific">Anaerobranca californiensis DSM 14826</name>
    <dbReference type="NCBI Taxonomy" id="1120989"/>
    <lineage>
        <taxon>Bacteria</taxon>
        <taxon>Bacillati</taxon>
        <taxon>Bacillota</taxon>
        <taxon>Clostridia</taxon>
        <taxon>Eubacteriales</taxon>
        <taxon>Proteinivoracaceae</taxon>
        <taxon>Anaerobranca</taxon>
    </lineage>
</organism>
<feature type="transmembrane region" description="Helical" evidence="8">
    <location>
        <begin position="221"/>
        <end position="239"/>
    </location>
</feature>
<dbReference type="OrthoDB" id="9805682at2"/>
<accession>A0A1M6LBG8</accession>
<dbReference type="AlphaFoldDB" id="A0A1M6LBG8"/>
<protein>
    <submittedName>
        <fullName evidence="10">Type IV pilus assembly protein PilC</fullName>
    </submittedName>
</protein>
<evidence type="ECO:0000256" key="2">
    <source>
        <dbReference type="ARBA" id="ARBA00005745"/>
    </source>
</evidence>
<evidence type="ECO:0000313" key="11">
    <source>
        <dbReference type="Proteomes" id="UP000243547"/>
    </source>
</evidence>
<evidence type="ECO:0000256" key="6">
    <source>
        <dbReference type="ARBA" id="ARBA00022989"/>
    </source>
</evidence>
<gene>
    <name evidence="10" type="ORF">SAMN02745227_00446</name>
</gene>
<comment type="subcellular location">
    <subcellularLocation>
        <location evidence="1">Cell inner membrane</location>
        <topology evidence="1">Multi-pass membrane protein</topology>
    </subcellularLocation>
</comment>
<evidence type="ECO:0000256" key="7">
    <source>
        <dbReference type="ARBA" id="ARBA00023136"/>
    </source>
</evidence>
<evidence type="ECO:0000256" key="8">
    <source>
        <dbReference type="SAM" id="Phobius"/>
    </source>
</evidence>
<feature type="domain" description="Type II secretion system protein GspF" evidence="9">
    <location>
        <begin position="65"/>
        <end position="188"/>
    </location>
</feature>
<dbReference type="InterPro" id="IPR018076">
    <property type="entry name" value="T2SS_GspF_dom"/>
</dbReference>
<name>A0A1M6LBG8_9FIRM</name>
<dbReference type="PRINTS" id="PR00812">
    <property type="entry name" value="BCTERIALGSPF"/>
</dbReference>
<proteinExistence type="inferred from homology"/>
<feature type="transmembrane region" description="Helical" evidence="8">
    <location>
        <begin position="373"/>
        <end position="394"/>
    </location>
</feature>
<evidence type="ECO:0000313" key="10">
    <source>
        <dbReference type="EMBL" id="SHJ68509.1"/>
    </source>
</evidence>
<comment type="similarity">
    <text evidence="2">Belongs to the GSP F family.</text>
</comment>